<proteinExistence type="inferred from homology"/>
<gene>
    <name evidence="10" type="ORF">QGN29_00415</name>
</gene>
<dbReference type="InterPro" id="IPR012259">
    <property type="entry name" value="DHFR"/>
</dbReference>
<evidence type="ECO:0000256" key="6">
    <source>
        <dbReference type="ARBA" id="ARBA00023002"/>
    </source>
</evidence>
<dbReference type="SUPFAM" id="SSF53597">
    <property type="entry name" value="Dihydrofolate reductase-like"/>
    <property type="match status" value="1"/>
</dbReference>
<evidence type="ECO:0000256" key="8">
    <source>
        <dbReference type="PIRNR" id="PIRNR000194"/>
    </source>
</evidence>
<evidence type="ECO:0000256" key="3">
    <source>
        <dbReference type="ARBA" id="ARBA00012856"/>
    </source>
</evidence>
<comment type="similarity">
    <text evidence="2 8">Belongs to the dihydrofolate reductase family.</text>
</comment>
<keyword evidence="5 8" id="KW-0521">NADP</keyword>
<dbReference type="PANTHER" id="PTHR48069:SF3">
    <property type="entry name" value="DIHYDROFOLATE REDUCTASE"/>
    <property type="match status" value="1"/>
</dbReference>
<dbReference type="Proteomes" id="UP001268683">
    <property type="component" value="Chromosome"/>
</dbReference>
<dbReference type="GO" id="GO:0070401">
    <property type="term" value="F:NADP+ binding"/>
    <property type="evidence" value="ECO:0007669"/>
    <property type="project" value="UniProtKB-ARBA"/>
</dbReference>
<evidence type="ECO:0000256" key="1">
    <source>
        <dbReference type="ARBA" id="ARBA00004903"/>
    </source>
</evidence>
<keyword evidence="6 8" id="KW-0560">Oxidoreductase</keyword>
<dbReference type="EC" id="1.5.1.3" evidence="3 8"/>
<dbReference type="EMBL" id="CP123872">
    <property type="protein sequence ID" value="WND02825.1"/>
    <property type="molecule type" value="Genomic_DNA"/>
</dbReference>
<evidence type="ECO:0000256" key="4">
    <source>
        <dbReference type="ARBA" id="ARBA00022563"/>
    </source>
</evidence>
<dbReference type="CDD" id="cd00209">
    <property type="entry name" value="DHFR"/>
    <property type="match status" value="1"/>
</dbReference>
<reference evidence="10" key="1">
    <citation type="submission" date="2023-04" db="EMBL/GenBank/DDBJ databases">
        <title>Complete genome sequence of Temperatibacter marinus.</title>
        <authorList>
            <person name="Rong J.-C."/>
            <person name="Yi M.-L."/>
            <person name="Zhao Q."/>
        </authorList>
    </citation>
    <scope>NUCLEOTIDE SEQUENCE</scope>
    <source>
        <strain evidence="10">NBRC 110045</strain>
    </source>
</reference>
<comment type="catalytic activity">
    <reaction evidence="8">
        <text>(6S)-5,6,7,8-tetrahydrofolate + NADP(+) = 7,8-dihydrofolate + NADPH + H(+)</text>
        <dbReference type="Rhea" id="RHEA:15009"/>
        <dbReference type="ChEBI" id="CHEBI:15378"/>
        <dbReference type="ChEBI" id="CHEBI:57451"/>
        <dbReference type="ChEBI" id="CHEBI:57453"/>
        <dbReference type="ChEBI" id="CHEBI:57783"/>
        <dbReference type="ChEBI" id="CHEBI:58349"/>
        <dbReference type="EC" id="1.5.1.3"/>
    </reaction>
</comment>
<dbReference type="RefSeq" id="WP_310798663.1">
    <property type="nucleotide sequence ID" value="NZ_CP123872.1"/>
</dbReference>
<dbReference type="PRINTS" id="PR00070">
    <property type="entry name" value="DHFR"/>
</dbReference>
<organism evidence="10 11">
    <name type="scientific">Temperatibacter marinus</name>
    <dbReference type="NCBI Taxonomy" id="1456591"/>
    <lineage>
        <taxon>Bacteria</taxon>
        <taxon>Pseudomonadati</taxon>
        <taxon>Pseudomonadota</taxon>
        <taxon>Alphaproteobacteria</taxon>
        <taxon>Kordiimonadales</taxon>
        <taxon>Temperatibacteraceae</taxon>
        <taxon>Temperatibacter</taxon>
    </lineage>
</organism>
<sequence length="161" mass="17933">MKISVIVAADSNWAIGGNNELLWHISEDLKRFKAITLGKPIVMGRKTFESIGRPLPGRENVVITRNNQWQHKGVTVVSSLEAAYAHLFKQDEIMIIGGGEIYKQALTKAHRLYLTKVDLSVDNADTWFPEVDAGDWSEVTRIDVAASAGTPAYSFIDYVRT</sequence>
<keyword evidence="4 8" id="KW-0554">One-carbon metabolism</keyword>
<dbReference type="PROSITE" id="PS51330">
    <property type="entry name" value="DHFR_2"/>
    <property type="match status" value="1"/>
</dbReference>
<feature type="domain" description="DHFR" evidence="9">
    <location>
        <begin position="2"/>
        <end position="160"/>
    </location>
</feature>
<dbReference type="GO" id="GO:0046654">
    <property type="term" value="P:tetrahydrofolate biosynthetic process"/>
    <property type="evidence" value="ECO:0007669"/>
    <property type="project" value="InterPro"/>
</dbReference>
<comment type="pathway">
    <text evidence="1 8">Cofactor biosynthesis; tetrahydrofolate biosynthesis; 5,6,7,8-tetrahydrofolate from 7,8-dihydrofolate: step 1/1.</text>
</comment>
<dbReference type="GO" id="GO:0006730">
    <property type="term" value="P:one-carbon metabolic process"/>
    <property type="evidence" value="ECO:0007669"/>
    <property type="project" value="UniProtKB-KW"/>
</dbReference>
<name>A0AA52HAK1_9PROT</name>
<dbReference type="InterPro" id="IPR001796">
    <property type="entry name" value="DHFR_dom"/>
</dbReference>
<dbReference type="Gene3D" id="3.40.430.10">
    <property type="entry name" value="Dihydrofolate Reductase, subunit A"/>
    <property type="match status" value="1"/>
</dbReference>
<dbReference type="GO" id="GO:0046452">
    <property type="term" value="P:dihydrofolate metabolic process"/>
    <property type="evidence" value="ECO:0007669"/>
    <property type="project" value="TreeGrafter"/>
</dbReference>
<dbReference type="PIRSF" id="PIRSF000194">
    <property type="entry name" value="DHFR"/>
    <property type="match status" value="1"/>
</dbReference>
<dbReference type="PANTHER" id="PTHR48069">
    <property type="entry name" value="DIHYDROFOLATE REDUCTASE"/>
    <property type="match status" value="1"/>
</dbReference>
<evidence type="ECO:0000256" key="7">
    <source>
        <dbReference type="ARBA" id="ARBA00025067"/>
    </source>
</evidence>
<evidence type="ECO:0000256" key="2">
    <source>
        <dbReference type="ARBA" id="ARBA00009539"/>
    </source>
</evidence>
<dbReference type="KEGG" id="tmk:QGN29_00415"/>
<dbReference type="Pfam" id="PF00186">
    <property type="entry name" value="DHFR_1"/>
    <property type="match status" value="1"/>
</dbReference>
<dbReference type="GO" id="GO:0005829">
    <property type="term" value="C:cytosol"/>
    <property type="evidence" value="ECO:0007669"/>
    <property type="project" value="TreeGrafter"/>
</dbReference>
<dbReference type="AlphaFoldDB" id="A0AA52HAK1"/>
<accession>A0AA52HAK1</accession>
<dbReference type="GO" id="GO:0046655">
    <property type="term" value="P:folic acid metabolic process"/>
    <property type="evidence" value="ECO:0007669"/>
    <property type="project" value="TreeGrafter"/>
</dbReference>
<protein>
    <recommendedName>
        <fullName evidence="3 8">Dihydrofolate reductase</fullName>
        <ecNumber evidence="3 8">1.5.1.3</ecNumber>
    </recommendedName>
</protein>
<evidence type="ECO:0000259" key="9">
    <source>
        <dbReference type="PROSITE" id="PS51330"/>
    </source>
</evidence>
<evidence type="ECO:0000313" key="10">
    <source>
        <dbReference type="EMBL" id="WND02825.1"/>
    </source>
</evidence>
<dbReference type="InterPro" id="IPR024072">
    <property type="entry name" value="DHFR-like_dom_sf"/>
</dbReference>
<evidence type="ECO:0000313" key="11">
    <source>
        <dbReference type="Proteomes" id="UP001268683"/>
    </source>
</evidence>
<dbReference type="GO" id="GO:0004146">
    <property type="term" value="F:dihydrofolate reductase activity"/>
    <property type="evidence" value="ECO:0007669"/>
    <property type="project" value="UniProtKB-EC"/>
</dbReference>
<keyword evidence="11" id="KW-1185">Reference proteome</keyword>
<dbReference type="FunFam" id="3.40.430.10:FF:000001">
    <property type="entry name" value="Dihydrofolate reductase"/>
    <property type="match status" value="1"/>
</dbReference>
<comment type="function">
    <text evidence="7 8">Key enzyme in folate metabolism. Catalyzes an essential reaction for de novo glycine and purine synthesis, and for DNA precursor synthesis.</text>
</comment>
<evidence type="ECO:0000256" key="5">
    <source>
        <dbReference type="ARBA" id="ARBA00022857"/>
    </source>
</evidence>